<name>A0A2A4Z0V3_9PROT</name>
<sequence length="92" mass="11002">MFRIFIFAFIMLIIFIGAYNLITHMLNSRIERRLFKQHNPKKVWHSIYKPIGIVFACTFAIITHYFIGEAQYLMAFFSVLFIGGSIWVYRRC</sequence>
<organism evidence="2">
    <name type="scientific">OCS116 cluster bacterium</name>
    <dbReference type="NCBI Taxonomy" id="2030921"/>
    <lineage>
        <taxon>Bacteria</taxon>
        <taxon>Pseudomonadati</taxon>
        <taxon>Pseudomonadota</taxon>
        <taxon>Alphaproteobacteria</taxon>
        <taxon>OCS116 cluster</taxon>
    </lineage>
</organism>
<feature type="transmembrane region" description="Helical" evidence="1">
    <location>
        <begin position="47"/>
        <end position="66"/>
    </location>
</feature>
<dbReference type="AlphaFoldDB" id="A0A2A4Z0V3"/>
<gene>
    <name evidence="2" type="ORF">COB13_09115</name>
</gene>
<proteinExistence type="predicted"/>
<keyword evidence="1" id="KW-0472">Membrane</keyword>
<evidence type="ECO:0000313" key="2">
    <source>
        <dbReference type="EMBL" id="PCJ00759.1"/>
    </source>
</evidence>
<protein>
    <submittedName>
        <fullName evidence="2">Uncharacterized protein</fullName>
    </submittedName>
</protein>
<accession>A0A2A4Z0V3</accession>
<feature type="transmembrane region" description="Helical" evidence="1">
    <location>
        <begin position="72"/>
        <end position="89"/>
    </location>
</feature>
<keyword evidence="1" id="KW-0812">Transmembrane</keyword>
<comment type="caution">
    <text evidence="2">The sequence shown here is derived from an EMBL/GenBank/DDBJ whole genome shotgun (WGS) entry which is preliminary data.</text>
</comment>
<keyword evidence="1" id="KW-1133">Transmembrane helix</keyword>
<dbReference type="EMBL" id="NVUS01000010">
    <property type="protein sequence ID" value="PCJ00759.1"/>
    <property type="molecule type" value="Genomic_DNA"/>
</dbReference>
<feature type="transmembrane region" description="Helical" evidence="1">
    <location>
        <begin position="6"/>
        <end position="26"/>
    </location>
</feature>
<reference evidence="2" key="2">
    <citation type="journal article" date="2018" name="ISME J.">
        <title>A dynamic microbial community with high functional redundancy inhabits the cold, oxic subseafloor aquifer.</title>
        <authorList>
            <person name="Tully B.J."/>
            <person name="Wheat C.G."/>
            <person name="Glazer B.T."/>
            <person name="Huber J.A."/>
        </authorList>
    </citation>
    <scope>NUCLEOTIDE SEQUENCE</scope>
    <source>
        <strain evidence="2">NORP83</strain>
    </source>
</reference>
<evidence type="ECO:0000256" key="1">
    <source>
        <dbReference type="SAM" id="Phobius"/>
    </source>
</evidence>
<reference key="1">
    <citation type="submission" date="2017-08" db="EMBL/GenBank/DDBJ databases">
        <title>A dynamic microbial community with high functional redundancy inhabits the cold, oxic subseafloor aquifer.</title>
        <authorList>
            <person name="Tully B.J."/>
            <person name="Wheat C.G."/>
            <person name="Glazer B.T."/>
            <person name="Huber J.A."/>
        </authorList>
    </citation>
    <scope>NUCLEOTIDE SEQUENCE [LARGE SCALE GENOMIC DNA]</scope>
</reference>